<dbReference type="InterPro" id="IPR039551">
    <property type="entry name" value="Cho/carn_acyl_trans"/>
</dbReference>
<keyword evidence="3" id="KW-0012">Acyltransferase</keyword>
<dbReference type="PANTHER" id="PTHR22589:SF16">
    <property type="entry name" value="CARNITINE O-PALMITOYLTRANSFERASE 2, MITOCHONDRIAL"/>
    <property type="match status" value="1"/>
</dbReference>
<dbReference type="Gene3D" id="3.30.559.10">
    <property type="entry name" value="Chloramphenicol acetyltransferase-like domain"/>
    <property type="match status" value="1"/>
</dbReference>
<keyword evidence="7" id="KW-1185">Reference proteome</keyword>
<name>A0AAV8WUV6_9CUCU</name>
<dbReference type="Pfam" id="PF00755">
    <property type="entry name" value="Carn_acyltransf"/>
    <property type="match status" value="1"/>
</dbReference>
<sequence length="396" mass="44337">MSQYPSLFNTTRIPEIDKDRLFNNPQGVMSDENDILPAEQILARLKYILEDDAPKCEFPVGILTTMERNRWATIRHELGEIGNHQSFKLIDSALFNVCLDTEILGDDPYAITRNFLHGDGENRWFDKSFSLQVSKDGQAAVNFEHAWGDGVAVLRYIQDIYKDSKEKPILNPDSKPYDDNVGNIVRLGKKCKSLEIDYLIFDRIGKNVCKKQAVSPDAVMQLGFQVGYYKMTGKFVPSYESCSTAAFKHGRTETVRPCTMATKAFTLAITSKDKPSTSELKNMISDCSRVHNQLTREAAMGQGFDRHLFALKKFADKTNLICNIFDDPDYAYINNIVLSTSTLNSPAIYAGGFGPVAKDGLGVGYIIKDNELGVLVTCYPPYQSGSDFIDSLRGTF</sequence>
<feature type="domain" description="Choline/carnitine acyltransferase" evidence="5">
    <location>
        <begin position="1"/>
        <end position="392"/>
    </location>
</feature>
<evidence type="ECO:0000313" key="7">
    <source>
        <dbReference type="Proteomes" id="UP001162156"/>
    </source>
</evidence>
<dbReference type="Gene3D" id="3.30.559.70">
    <property type="entry name" value="Choline/Carnitine o-acyltransferase, domain 2"/>
    <property type="match status" value="1"/>
</dbReference>
<dbReference type="SUPFAM" id="SSF52777">
    <property type="entry name" value="CoA-dependent acyltransferases"/>
    <property type="match status" value="2"/>
</dbReference>
<feature type="active site" description="Proton acceptor" evidence="4">
    <location>
        <position position="145"/>
    </location>
</feature>
<evidence type="ECO:0000256" key="2">
    <source>
        <dbReference type="ARBA" id="ARBA00022679"/>
    </source>
</evidence>
<comment type="similarity">
    <text evidence="1">Belongs to the carnitine/choline acetyltransferase family.</text>
</comment>
<dbReference type="Proteomes" id="UP001162156">
    <property type="component" value="Unassembled WGS sequence"/>
</dbReference>
<dbReference type="EMBL" id="JANEYF010004667">
    <property type="protein sequence ID" value="KAJ8930444.1"/>
    <property type="molecule type" value="Genomic_DNA"/>
</dbReference>
<dbReference type="InterPro" id="IPR042231">
    <property type="entry name" value="Cho/carn_acyl_trans_2"/>
</dbReference>
<dbReference type="GO" id="GO:0006635">
    <property type="term" value="P:fatty acid beta-oxidation"/>
    <property type="evidence" value="ECO:0007669"/>
    <property type="project" value="TreeGrafter"/>
</dbReference>
<evidence type="ECO:0000256" key="1">
    <source>
        <dbReference type="ARBA" id="ARBA00005232"/>
    </source>
</evidence>
<proteinExistence type="inferred from homology"/>
<keyword evidence="2" id="KW-0808">Transferase</keyword>
<accession>A0AAV8WUV6</accession>
<evidence type="ECO:0000256" key="4">
    <source>
        <dbReference type="PIRSR" id="PIRSR600542-1"/>
    </source>
</evidence>
<gene>
    <name evidence="6" type="ORF">NQ314_016771</name>
</gene>
<organism evidence="6 7">
    <name type="scientific">Rhamnusium bicolor</name>
    <dbReference type="NCBI Taxonomy" id="1586634"/>
    <lineage>
        <taxon>Eukaryota</taxon>
        <taxon>Metazoa</taxon>
        <taxon>Ecdysozoa</taxon>
        <taxon>Arthropoda</taxon>
        <taxon>Hexapoda</taxon>
        <taxon>Insecta</taxon>
        <taxon>Pterygota</taxon>
        <taxon>Neoptera</taxon>
        <taxon>Endopterygota</taxon>
        <taxon>Coleoptera</taxon>
        <taxon>Polyphaga</taxon>
        <taxon>Cucujiformia</taxon>
        <taxon>Chrysomeloidea</taxon>
        <taxon>Cerambycidae</taxon>
        <taxon>Lepturinae</taxon>
        <taxon>Rhagiini</taxon>
        <taxon>Rhamnusium</taxon>
    </lineage>
</organism>
<comment type="caution">
    <text evidence="6">The sequence shown here is derived from an EMBL/GenBank/DDBJ whole genome shotgun (WGS) entry which is preliminary data.</text>
</comment>
<dbReference type="PANTHER" id="PTHR22589">
    <property type="entry name" value="CARNITINE O-ACYLTRANSFERASE"/>
    <property type="match status" value="1"/>
</dbReference>
<dbReference type="GO" id="GO:0005739">
    <property type="term" value="C:mitochondrion"/>
    <property type="evidence" value="ECO:0007669"/>
    <property type="project" value="TreeGrafter"/>
</dbReference>
<dbReference type="GO" id="GO:0004095">
    <property type="term" value="F:carnitine O-palmitoyltransferase activity"/>
    <property type="evidence" value="ECO:0007669"/>
    <property type="project" value="TreeGrafter"/>
</dbReference>
<evidence type="ECO:0000256" key="3">
    <source>
        <dbReference type="ARBA" id="ARBA00023315"/>
    </source>
</evidence>
<dbReference type="InterPro" id="IPR000542">
    <property type="entry name" value="Carn_acyl_trans"/>
</dbReference>
<reference evidence="6" key="1">
    <citation type="journal article" date="2023" name="Insect Mol. Biol.">
        <title>Genome sequencing provides insights into the evolution of gene families encoding plant cell wall-degrading enzymes in longhorned beetles.</title>
        <authorList>
            <person name="Shin N.R."/>
            <person name="Okamura Y."/>
            <person name="Kirsch R."/>
            <person name="Pauchet Y."/>
        </authorList>
    </citation>
    <scope>NUCLEOTIDE SEQUENCE</scope>
    <source>
        <strain evidence="6">RBIC_L_NR</strain>
    </source>
</reference>
<evidence type="ECO:0000259" key="5">
    <source>
        <dbReference type="Pfam" id="PF00755"/>
    </source>
</evidence>
<dbReference type="InterPro" id="IPR023213">
    <property type="entry name" value="CAT-like_dom_sf"/>
</dbReference>
<dbReference type="AlphaFoldDB" id="A0AAV8WUV6"/>
<evidence type="ECO:0000313" key="6">
    <source>
        <dbReference type="EMBL" id="KAJ8930444.1"/>
    </source>
</evidence>
<protein>
    <recommendedName>
        <fullName evidence="5">Choline/carnitine acyltransferase domain-containing protein</fullName>
    </recommendedName>
</protein>